<dbReference type="GO" id="GO:0006313">
    <property type="term" value="P:DNA transposition"/>
    <property type="evidence" value="ECO:0007669"/>
    <property type="project" value="InterPro"/>
</dbReference>
<keyword evidence="2" id="KW-1185">Reference proteome</keyword>
<dbReference type="GO" id="GO:0004803">
    <property type="term" value="F:transposase activity"/>
    <property type="evidence" value="ECO:0007669"/>
    <property type="project" value="InterPro"/>
</dbReference>
<dbReference type="Gene3D" id="3.30.70.1290">
    <property type="entry name" value="Transposase IS200-like"/>
    <property type="match status" value="1"/>
</dbReference>
<dbReference type="EMBL" id="VLLC01000059">
    <property type="protein sequence ID" value="TWI62463.1"/>
    <property type="molecule type" value="Genomic_DNA"/>
</dbReference>
<gene>
    <name evidence="1" type="ORF">LZ24_03360</name>
</gene>
<dbReference type="GO" id="GO:0003677">
    <property type="term" value="F:DNA binding"/>
    <property type="evidence" value="ECO:0007669"/>
    <property type="project" value="InterPro"/>
</dbReference>
<dbReference type="PANTHER" id="PTHR34322">
    <property type="entry name" value="TRANSPOSASE, Y1_TNP DOMAIN-CONTAINING"/>
    <property type="match status" value="1"/>
</dbReference>
<dbReference type="PANTHER" id="PTHR34322:SF2">
    <property type="entry name" value="TRANSPOSASE IS200-LIKE DOMAIN-CONTAINING PROTEIN"/>
    <property type="match status" value="1"/>
</dbReference>
<protein>
    <recommendedName>
        <fullName evidence="3">Transposase</fullName>
    </recommendedName>
</protein>
<dbReference type="InterPro" id="IPR036515">
    <property type="entry name" value="Transposase_17_sf"/>
</dbReference>
<name>A0A562R0V3_9BACT</name>
<evidence type="ECO:0000313" key="2">
    <source>
        <dbReference type="Proteomes" id="UP000318307"/>
    </source>
</evidence>
<evidence type="ECO:0000313" key="1">
    <source>
        <dbReference type="EMBL" id="TWI62463.1"/>
    </source>
</evidence>
<reference evidence="1 2" key="1">
    <citation type="submission" date="2019-07" db="EMBL/GenBank/DDBJ databases">
        <title>Genome sequencing of 100 strains of the haloalkaliphilic chemolithoautotrophic sulfur-oxidizing bacterium Thioalkalivibrio.</title>
        <authorList>
            <person name="Muyzer G."/>
        </authorList>
    </citation>
    <scope>NUCLEOTIDE SEQUENCE [LARGE SCALE GENOMIC DNA]</scope>
    <source>
        <strain evidence="1 2">ASO4-4</strain>
    </source>
</reference>
<accession>A0A562R0V3</accession>
<sequence>MSSIVRLILSDHEVFSRWTRLFKGPDVVRRYLSETVDLSASDQLRLNELAGLYRSRLYDVSWFMRMLNESIARKANKEEGISGRFWEGRFKSQALLDEKAILAAMAYVDLNPVRAGMAETPETSDFTSIKERLDALKAKDADACSVTPPDASPDTQQEKPRASLAPFDDLTDMAFAIPFGFHEYAELVDWTGRQLKRKKRGSICRKAPPLLKRLGLDAAVFVSSMDTLLEQFGTAVGDPEVLRMHCKLRGLRCMRGAGSEVFFDAA</sequence>
<organism evidence="1 2">
    <name type="scientific">Desulfobotulus alkaliphilus</name>
    <dbReference type="NCBI Taxonomy" id="622671"/>
    <lineage>
        <taxon>Bacteria</taxon>
        <taxon>Pseudomonadati</taxon>
        <taxon>Thermodesulfobacteriota</taxon>
        <taxon>Desulfobacteria</taxon>
        <taxon>Desulfobacterales</taxon>
        <taxon>Desulfobacteraceae</taxon>
        <taxon>Desulfobotulus</taxon>
    </lineage>
</organism>
<comment type="caution">
    <text evidence="1">The sequence shown here is derived from an EMBL/GenBank/DDBJ whole genome shotgun (WGS) entry which is preliminary data.</text>
</comment>
<proteinExistence type="predicted"/>
<dbReference type="Proteomes" id="UP000318307">
    <property type="component" value="Unassembled WGS sequence"/>
</dbReference>
<dbReference type="AlphaFoldDB" id="A0A562R0V3"/>
<dbReference type="SUPFAM" id="SSF143422">
    <property type="entry name" value="Transposase IS200-like"/>
    <property type="match status" value="1"/>
</dbReference>
<evidence type="ECO:0008006" key="3">
    <source>
        <dbReference type="Google" id="ProtNLM"/>
    </source>
</evidence>